<keyword evidence="5 7" id="KW-1133">Transmembrane helix</keyword>
<dbReference type="Gene3D" id="3.90.550.10">
    <property type="entry name" value="Spore Coat Polysaccharide Biosynthesis Protein SpsA, Chain A"/>
    <property type="match status" value="1"/>
</dbReference>
<organism evidence="9 10">
    <name type="scientific">Muiribacterium halophilum</name>
    <dbReference type="NCBI Taxonomy" id="2053465"/>
    <lineage>
        <taxon>Bacteria</taxon>
        <taxon>Candidatus Muiribacteriota</taxon>
        <taxon>Candidatus Muiribacteriia</taxon>
        <taxon>Candidatus Muiribacteriales</taxon>
        <taxon>Candidatus Muiribacteriaceae</taxon>
        <taxon>Candidatus Muiribacterium</taxon>
    </lineage>
</organism>
<keyword evidence="6 7" id="KW-0472">Membrane</keyword>
<evidence type="ECO:0000313" key="10">
    <source>
        <dbReference type="Proteomes" id="UP000234857"/>
    </source>
</evidence>
<dbReference type="CDD" id="cd04187">
    <property type="entry name" value="DPM1_like_bac"/>
    <property type="match status" value="1"/>
</dbReference>
<evidence type="ECO:0000256" key="6">
    <source>
        <dbReference type="ARBA" id="ARBA00023136"/>
    </source>
</evidence>
<evidence type="ECO:0000256" key="2">
    <source>
        <dbReference type="ARBA" id="ARBA00022676"/>
    </source>
</evidence>
<dbReference type="PANTHER" id="PTHR48090">
    <property type="entry name" value="UNDECAPRENYL-PHOSPHATE 4-DEOXY-4-FORMAMIDO-L-ARABINOSE TRANSFERASE-RELATED"/>
    <property type="match status" value="1"/>
</dbReference>
<evidence type="ECO:0000256" key="4">
    <source>
        <dbReference type="ARBA" id="ARBA00022692"/>
    </source>
</evidence>
<keyword evidence="2" id="KW-0328">Glycosyltransferase</keyword>
<feature type="transmembrane region" description="Helical" evidence="7">
    <location>
        <begin position="230"/>
        <end position="250"/>
    </location>
</feature>
<feature type="transmembrane region" description="Helical" evidence="7">
    <location>
        <begin position="262"/>
        <end position="284"/>
    </location>
</feature>
<accession>A0A2N5ZK71</accession>
<dbReference type="GO" id="GO:0005886">
    <property type="term" value="C:plasma membrane"/>
    <property type="evidence" value="ECO:0007669"/>
    <property type="project" value="TreeGrafter"/>
</dbReference>
<dbReference type="InterPro" id="IPR050256">
    <property type="entry name" value="Glycosyltransferase_2"/>
</dbReference>
<comment type="caution">
    <text evidence="9">The sequence shown here is derived from an EMBL/GenBank/DDBJ whole genome shotgun (WGS) entry which is preliminary data.</text>
</comment>
<evidence type="ECO:0000259" key="8">
    <source>
        <dbReference type="Pfam" id="PF00535"/>
    </source>
</evidence>
<dbReference type="InterPro" id="IPR001173">
    <property type="entry name" value="Glyco_trans_2-like"/>
</dbReference>
<comment type="subcellular location">
    <subcellularLocation>
        <location evidence="1">Membrane</location>
        <topology evidence="1">Multi-pass membrane protein</topology>
    </subcellularLocation>
</comment>
<keyword evidence="3 9" id="KW-0808">Transferase</keyword>
<dbReference type="Proteomes" id="UP000234857">
    <property type="component" value="Unassembled WGS sequence"/>
</dbReference>
<reference evidence="9 10" key="1">
    <citation type="submission" date="2017-11" db="EMBL/GenBank/DDBJ databases">
        <title>Genome-resolved metagenomics identifies genetic mobility, metabolic interactions, and unexpected diversity in perchlorate-reducing communities.</title>
        <authorList>
            <person name="Barnum T.P."/>
            <person name="Figueroa I.A."/>
            <person name="Carlstrom C.I."/>
            <person name="Lucas L.N."/>
            <person name="Engelbrektson A.L."/>
            <person name="Coates J.D."/>
        </authorList>
    </citation>
    <scope>NUCLEOTIDE SEQUENCE [LARGE SCALE GENOMIC DNA]</scope>
    <source>
        <strain evidence="9">BM706</strain>
    </source>
</reference>
<protein>
    <submittedName>
        <fullName evidence="9">Glycosyltransferase</fullName>
    </submittedName>
</protein>
<dbReference type="SUPFAM" id="SSF53448">
    <property type="entry name" value="Nucleotide-diphospho-sugar transferases"/>
    <property type="match status" value="1"/>
</dbReference>
<dbReference type="InterPro" id="IPR029044">
    <property type="entry name" value="Nucleotide-diphossugar_trans"/>
</dbReference>
<evidence type="ECO:0000313" key="9">
    <source>
        <dbReference type="EMBL" id="PLX19097.1"/>
    </source>
</evidence>
<sequence length="306" mass="35439">MELSIVIPVYKCSSCIEELYNKLKENLKSFESYEIIFVNDDCPENSEEIIKTLCKTEKNLKAIFLSKNFGQHHAITAGLKFSSGKYTVVMDCDLQDSPEEIINLYNEITKGYDLVVAKREIRNDSFLKKITSKFFYLVYSYFTGINFNSKTANFGIYSRKVIDGFLDMPEHGRNFGLFVNWMGFSRKELNVKHNSRFSGKTSYTWRRLLALGGTSIIAHSNKPLILSIKLGFFMAFCSILATFYFIYRYFYFSIPITGWTSLIVSIFFLFGLLFINMGVLGIYIGRIFIEVKNRPLYLIKEKVNLD</sequence>
<evidence type="ECO:0000256" key="3">
    <source>
        <dbReference type="ARBA" id="ARBA00022679"/>
    </source>
</evidence>
<feature type="domain" description="Glycosyltransferase 2-like" evidence="8">
    <location>
        <begin position="4"/>
        <end position="147"/>
    </location>
</feature>
<evidence type="ECO:0000256" key="5">
    <source>
        <dbReference type="ARBA" id="ARBA00022989"/>
    </source>
</evidence>
<dbReference type="PANTHER" id="PTHR48090:SF1">
    <property type="entry name" value="PROPHAGE BACTOPRENOL GLUCOSYL TRANSFERASE HOMOLOG"/>
    <property type="match status" value="1"/>
</dbReference>
<gene>
    <name evidence="9" type="ORF">C0601_02690</name>
</gene>
<dbReference type="Pfam" id="PF00535">
    <property type="entry name" value="Glycos_transf_2"/>
    <property type="match status" value="1"/>
</dbReference>
<keyword evidence="4 7" id="KW-0812">Transmembrane</keyword>
<evidence type="ECO:0000256" key="7">
    <source>
        <dbReference type="SAM" id="Phobius"/>
    </source>
</evidence>
<proteinExistence type="predicted"/>
<evidence type="ECO:0000256" key="1">
    <source>
        <dbReference type="ARBA" id="ARBA00004141"/>
    </source>
</evidence>
<dbReference type="EMBL" id="PKTG01000041">
    <property type="protein sequence ID" value="PLX19097.1"/>
    <property type="molecule type" value="Genomic_DNA"/>
</dbReference>
<name>A0A2N5ZK71_MUIH1</name>
<dbReference type="GO" id="GO:0016757">
    <property type="term" value="F:glycosyltransferase activity"/>
    <property type="evidence" value="ECO:0007669"/>
    <property type="project" value="UniProtKB-KW"/>
</dbReference>
<dbReference type="AlphaFoldDB" id="A0A2N5ZK71"/>